<dbReference type="SUPFAM" id="SSF53681">
    <property type="entry name" value="Aspartate/glutamate racemase"/>
    <property type="match status" value="2"/>
</dbReference>
<comment type="caution">
    <text evidence="3">The sequence shown here is derived from an EMBL/GenBank/DDBJ whole genome shotgun (WGS) entry which is preliminary data.</text>
</comment>
<dbReference type="EMBL" id="VMHE01000007">
    <property type="protein sequence ID" value="TSJ65858.1"/>
    <property type="molecule type" value="Genomic_DNA"/>
</dbReference>
<dbReference type="PROSITE" id="PS00924">
    <property type="entry name" value="ASP_GLU_RACEMASE_2"/>
    <property type="match status" value="1"/>
</dbReference>
<evidence type="ECO:0000256" key="2">
    <source>
        <dbReference type="ARBA" id="ARBA00023235"/>
    </source>
</evidence>
<dbReference type="RefSeq" id="WP_144088423.1">
    <property type="nucleotide sequence ID" value="NZ_VMHE01000007.1"/>
</dbReference>
<keyword evidence="4" id="KW-1185">Reference proteome</keyword>
<dbReference type="Gene3D" id="3.40.50.1860">
    <property type="match status" value="2"/>
</dbReference>
<dbReference type="InterPro" id="IPR033134">
    <property type="entry name" value="Asp/Glu_racemase_AS_2"/>
</dbReference>
<dbReference type="AlphaFoldDB" id="A0A556PNB7"/>
<dbReference type="PANTHER" id="PTHR21198">
    <property type="entry name" value="GLUTAMATE RACEMASE"/>
    <property type="match status" value="1"/>
</dbReference>
<name>A0A556PNB7_9BACI</name>
<keyword evidence="2" id="KW-0413">Isomerase</keyword>
<dbReference type="PANTHER" id="PTHR21198:SF7">
    <property type="entry name" value="ASPARTATE-GLUTAMATE RACEMASE FAMILY"/>
    <property type="match status" value="1"/>
</dbReference>
<dbReference type="InterPro" id="IPR001920">
    <property type="entry name" value="Asp/Glu_race"/>
</dbReference>
<protein>
    <submittedName>
        <fullName evidence="3">Aspartate/glutamate racemase family protein</fullName>
    </submittedName>
</protein>
<accession>A0A556PNB7</accession>
<dbReference type="InterPro" id="IPR015942">
    <property type="entry name" value="Asp/Glu/hydantoin_racemase"/>
</dbReference>
<dbReference type="GO" id="GO:0047661">
    <property type="term" value="F:amino-acid racemase activity"/>
    <property type="evidence" value="ECO:0007669"/>
    <property type="project" value="InterPro"/>
</dbReference>
<dbReference type="OrthoDB" id="9803739at2"/>
<dbReference type="Proteomes" id="UP000316425">
    <property type="component" value="Unassembled WGS sequence"/>
</dbReference>
<dbReference type="NCBIfam" id="TIGR00035">
    <property type="entry name" value="asp_race"/>
    <property type="match status" value="1"/>
</dbReference>
<evidence type="ECO:0000256" key="1">
    <source>
        <dbReference type="ARBA" id="ARBA00007847"/>
    </source>
</evidence>
<evidence type="ECO:0000313" key="3">
    <source>
        <dbReference type="EMBL" id="TSJ65858.1"/>
    </source>
</evidence>
<dbReference type="Pfam" id="PF01177">
    <property type="entry name" value="Asp_Glu_race"/>
    <property type="match status" value="1"/>
</dbReference>
<organism evidence="3 4">
    <name type="scientific">Allobacillus salarius</name>
    <dbReference type="NCBI Taxonomy" id="1955272"/>
    <lineage>
        <taxon>Bacteria</taxon>
        <taxon>Bacillati</taxon>
        <taxon>Bacillota</taxon>
        <taxon>Bacilli</taxon>
        <taxon>Bacillales</taxon>
        <taxon>Bacillaceae</taxon>
        <taxon>Allobacillus</taxon>
    </lineage>
</organism>
<gene>
    <name evidence="3" type="ORF">FPQ13_06000</name>
</gene>
<evidence type="ECO:0000313" key="4">
    <source>
        <dbReference type="Proteomes" id="UP000316425"/>
    </source>
</evidence>
<reference evidence="3 4" key="1">
    <citation type="submission" date="2019-07" db="EMBL/GenBank/DDBJ databases">
        <title>Allobacillus sp. nov. SKP isolated from shrimp paste of Euphausiacea.</title>
        <authorList>
            <person name="Kanchanasin P."/>
            <person name="Tanasupawat S."/>
            <person name="Shi W."/>
            <person name="Wu L."/>
            <person name="Ma J."/>
        </authorList>
    </citation>
    <scope>NUCLEOTIDE SEQUENCE [LARGE SCALE GENOMIC DNA]</scope>
    <source>
        <strain evidence="3 4">SKP4-8</strain>
    </source>
</reference>
<proteinExistence type="inferred from homology"/>
<dbReference type="InterPro" id="IPR004380">
    <property type="entry name" value="Asp_race"/>
</dbReference>
<sequence>MKKIGILGGMSWESTVTYYQLMNQMVNQHFGGLHSADCLISSVNFQEIEQLQAQGEWGKAGEILSKEALSLEKAGAEGILLATNTMHKVAEQIEDKISVPFLHIVDAVAEEADNMDVSRVGLLGTKYTLKLDFFKNRLKERNIDPVLPSNPQIDEINRIIFEELVHGELHNSSKDYFIEVMQELKQNGAEAIVLGCTEIGLLIKRDDFQLPLIDTTAVHVKKAVEWAIQ</sequence>
<comment type="similarity">
    <text evidence="1">Belongs to the aspartate/glutamate racemases family.</text>
</comment>